<dbReference type="GO" id="GO:0016020">
    <property type="term" value="C:membrane"/>
    <property type="evidence" value="ECO:0007669"/>
    <property type="project" value="UniProtKB-SubCell"/>
</dbReference>
<evidence type="ECO:0000256" key="14">
    <source>
        <dbReference type="SAM" id="Phobius"/>
    </source>
</evidence>
<dbReference type="PROSITE" id="PS50089">
    <property type="entry name" value="ZF_RING_2"/>
    <property type="match status" value="1"/>
</dbReference>
<dbReference type="GO" id="GO:0008270">
    <property type="term" value="F:zinc ion binding"/>
    <property type="evidence" value="ECO:0007669"/>
    <property type="project" value="UniProtKB-KW"/>
</dbReference>
<proteinExistence type="predicted"/>
<keyword evidence="17" id="KW-1185">Reference proteome</keyword>
<feature type="transmembrane region" description="Helical" evidence="14">
    <location>
        <begin position="205"/>
        <end position="238"/>
    </location>
</feature>
<dbReference type="EMBL" id="PUHQ01000066">
    <property type="protein sequence ID" value="KAG0658433.1"/>
    <property type="molecule type" value="Genomic_DNA"/>
</dbReference>
<evidence type="ECO:0000256" key="6">
    <source>
        <dbReference type="ARBA" id="ARBA00022723"/>
    </source>
</evidence>
<feature type="compositionally biased region" description="Polar residues" evidence="13">
    <location>
        <begin position="1"/>
        <end position="11"/>
    </location>
</feature>
<feature type="domain" description="RING-type" evidence="15">
    <location>
        <begin position="360"/>
        <end position="414"/>
    </location>
</feature>
<feature type="transmembrane region" description="Helical" evidence="14">
    <location>
        <begin position="85"/>
        <end position="104"/>
    </location>
</feature>
<evidence type="ECO:0000256" key="2">
    <source>
        <dbReference type="ARBA" id="ARBA00004141"/>
    </source>
</evidence>
<dbReference type="SUPFAM" id="SSF57850">
    <property type="entry name" value="RING/U-box"/>
    <property type="match status" value="1"/>
</dbReference>
<dbReference type="EC" id="2.3.2.27" evidence="3"/>
<evidence type="ECO:0000313" key="16">
    <source>
        <dbReference type="EMBL" id="KAG0658433.1"/>
    </source>
</evidence>
<evidence type="ECO:0000256" key="4">
    <source>
        <dbReference type="ARBA" id="ARBA00022679"/>
    </source>
</evidence>
<dbReference type="PANTHER" id="PTHR45977">
    <property type="entry name" value="TARGET OF ERK KINASE MPK-1"/>
    <property type="match status" value="1"/>
</dbReference>
<gene>
    <name evidence="16" type="ORF">C6P46_005796</name>
</gene>
<evidence type="ECO:0000256" key="3">
    <source>
        <dbReference type="ARBA" id="ARBA00012483"/>
    </source>
</evidence>
<keyword evidence="11 14" id="KW-0472">Membrane</keyword>
<keyword evidence="8" id="KW-0833">Ubl conjugation pathway</keyword>
<dbReference type="InterPro" id="IPR001841">
    <property type="entry name" value="Znf_RING"/>
</dbReference>
<dbReference type="Gene3D" id="3.30.40.10">
    <property type="entry name" value="Zinc/RING finger domain, C3HC4 (zinc finger)"/>
    <property type="match status" value="1"/>
</dbReference>
<evidence type="ECO:0000259" key="15">
    <source>
        <dbReference type="PROSITE" id="PS50089"/>
    </source>
</evidence>
<evidence type="ECO:0000256" key="7">
    <source>
        <dbReference type="ARBA" id="ARBA00022771"/>
    </source>
</evidence>
<dbReference type="Pfam" id="PF13639">
    <property type="entry name" value="zf-RING_2"/>
    <property type="match status" value="1"/>
</dbReference>
<evidence type="ECO:0000256" key="11">
    <source>
        <dbReference type="ARBA" id="ARBA00023136"/>
    </source>
</evidence>
<protein>
    <recommendedName>
        <fullName evidence="3">RING-type E3 ubiquitin transferase</fullName>
        <ecNumber evidence="3">2.3.2.27</ecNumber>
    </recommendedName>
</protein>
<keyword evidence="9" id="KW-0862">Zinc</keyword>
<evidence type="ECO:0000256" key="8">
    <source>
        <dbReference type="ARBA" id="ARBA00022786"/>
    </source>
</evidence>
<keyword evidence="7 12" id="KW-0863">Zinc-finger</keyword>
<name>A0A9P7B4Q7_RHOMI</name>
<evidence type="ECO:0000256" key="10">
    <source>
        <dbReference type="ARBA" id="ARBA00022989"/>
    </source>
</evidence>
<organism evidence="16 17">
    <name type="scientific">Rhodotorula mucilaginosa</name>
    <name type="common">Yeast</name>
    <name type="synonym">Rhodotorula rubra</name>
    <dbReference type="NCBI Taxonomy" id="5537"/>
    <lineage>
        <taxon>Eukaryota</taxon>
        <taxon>Fungi</taxon>
        <taxon>Dikarya</taxon>
        <taxon>Basidiomycota</taxon>
        <taxon>Pucciniomycotina</taxon>
        <taxon>Microbotryomycetes</taxon>
        <taxon>Sporidiobolales</taxon>
        <taxon>Sporidiobolaceae</taxon>
        <taxon>Rhodotorula</taxon>
    </lineage>
</organism>
<feature type="region of interest" description="Disordered" evidence="13">
    <location>
        <begin position="1"/>
        <end position="55"/>
    </location>
</feature>
<dbReference type="Proteomes" id="UP000777482">
    <property type="component" value="Unassembled WGS sequence"/>
</dbReference>
<keyword evidence="10 14" id="KW-1133">Transmembrane helix</keyword>
<comment type="caution">
    <text evidence="16">The sequence shown here is derived from an EMBL/GenBank/DDBJ whole genome shotgun (WGS) entry which is preliminary data.</text>
</comment>
<dbReference type="InterPro" id="IPR013083">
    <property type="entry name" value="Znf_RING/FYVE/PHD"/>
</dbReference>
<dbReference type="SMART" id="SM00184">
    <property type="entry name" value="RING"/>
    <property type="match status" value="1"/>
</dbReference>
<keyword evidence="5 14" id="KW-0812">Transmembrane</keyword>
<reference evidence="16 17" key="1">
    <citation type="submission" date="2020-11" db="EMBL/GenBank/DDBJ databases">
        <title>Kefir isolates.</title>
        <authorList>
            <person name="Marcisauskas S."/>
            <person name="Kim Y."/>
            <person name="Blasche S."/>
        </authorList>
    </citation>
    <scope>NUCLEOTIDE SEQUENCE [LARGE SCALE GENOMIC DNA]</scope>
    <source>
        <strain evidence="16 17">KR</strain>
    </source>
</reference>
<feature type="region of interest" description="Disordered" evidence="13">
    <location>
        <begin position="415"/>
        <end position="444"/>
    </location>
</feature>
<evidence type="ECO:0000256" key="5">
    <source>
        <dbReference type="ARBA" id="ARBA00022692"/>
    </source>
</evidence>
<sequence>MSSTDATNVTTIVIDPPQSRDDDQASPTRSPTLYPPPAAATANHEQSAPSGETATLTPAMQVRMSLLRRLWAATVNMQGVRRRRIALFGTIGVAQLIAWIVILAMKYDTPCDRPLALYLLLTCVRIALAFPLSYYNAVTPRPLRRNADEETRLASEAGRLVGSADLDRRVRFIGDAVALASFILFIIGNFWMVTTETCSRTSPTLYNAALAALIFSWLWTAELVIYVILVIFFLPFFLLGMRFFGLGQAKNEVGPLSKSGIENLPQRIYVGVTPVTEDSGAVASKSTETLAQQPTTATVTPVQQKTAPSTASSRRQFWRLWRRPPAQRAAAAERISALAAYPPFPAGVEPIRLPESQAACCICLCEFELPPARESAEAASWEPELLRILPCGHALHSVCLDEWLRVSGRCPICQRPVQEPKGKKSRKGSTRGDSAAAPSSSLST</sequence>
<evidence type="ECO:0000256" key="12">
    <source>
        <dbReference type="PROSITE-ProRule" id="PRU00175"/>
    </source>
</evidence>
<comment type="subcellular location">
    <subcellularLocation>
        <location evidence="2">Membrane</location>
        <topology evidence="2">Multi-pass membrane protein</topology>
    </subcellularLocation>
</comment>
<feature type="transmembrane region" description="Helical" evidence="14">
    <location>
        <begin position="116"/>
        <end position="135"/>
    </location>
</feature>
<keyword evidence="6" id="KW-0479">Metal-binding</keyword>
<evidence type="ECO:0000256" key="13">
    <source>
        <dbReference type="SAM" id="MobiDB-lite"/>
    </source>
</evidence>
<dbReference type="AlphaFoldDB" id="A0A9P7B4Q7"/>
<feature type="transmembrane region" description="Helical" evidence="14">
    <location>
        <begin position="172"/>
        <end position="193"/>
    </location>
</feature>
<evidence type="ECO:0000256" key="9">
    <source>
        <dbReference type="ARBA" id="ARBA00022833"/>
    </source>
</evidence>
<dbReference type="OrthoDB" id="8062037at2759"/>
<evidence type="ECO:0000313" key="17">
    <source>
        <dbReference type="Proteomes" id="UP000777482"/>
    </source>
</evidence>
<keyword evidence="4" id="KW-0808">Transferase</keyword>
<dbReference type="GO" id="GO:0061630">
    <property type="term" value="F:ubiquitin protein ligase activity"/>
    <property type="evidence" value="ECO:0007669"/>
    <property type="project" value="UniProtKB-EC"/>
</dbReference>
<evidence type="ECO:0000256" key="1">
    <source>
        <dbReference type="ARBA" id="ARBA00000900"/>
    </source>
</evidence>
<accession>A0A9P7B4Q7</accession>
<feature type="compositionally biased region" description="Polar residues" evidence="13">
    <location>
        <begin position="43"/>
        <end position="55"/>
    </location>
</feature>
<comment type="catalytic activity">
    <reaction evidence="1">
        <text>S-ubiquitinyl-[E2 ubiquitin-conjugating enzyme]-L-cysteine + [acceptor protein]-L-lysine = [E2 ubiquitin-conjugating enzyme]-L-cysteine + N(6)-ubiquitinyl-[acceptor protein]-L-lysine.</text>
        <dbReference type="EC" id="2.3.2.27"/>
    </reaction>
</comment>